<accession>A0A2X2C772</accession>
<dbReference type="Proteomes" id="UP000251485">
    <property type="component" value="Unassembled WGS sequence"/>
</dbReference>
<organism evidence="1 2">
    <name type="scientific">Proteus mirabilis</name>
    <dbReference type="NCBI Taxonomy" id="584"/>
    <lineage>
        <taxon>Bacteria</taxon>
        <taxon>Pseudomonadati</taxon>
        <taxon>Pseudomonadota</taxon>
        <taxon>Gammaproteobacteria</taxon>
        <taxon>Enterobacterales</taxon>
        <taxon>Morganellaceae</taxon>
        <taxon>Proteus</taxon>
    </lineage>
</organism>
<evidence type="ECO:0000313" key="2">
    <source>
        <dbReference type="Proteomes" id="UP000251485"/>
    </source>
</evidence>
<proteinExistence type="predicted"/>
<protein>
    <submittedName>
        <fullName evidence="1">Uncharacterized protein</fullName>
    </submittedName>
</protein>
<evidence type="ECO:0000313" key="1">
    <source>
        <dbReference type="EMBL" id="SPZ01546.1"/>
    </source>
</evidence>
<dbReference type="RefSeq" id="WP_094960110.1">
    <property type="nucleotide sequence ID" value="NZ_JBPQOO010000007.1"/>
</dbReference>
<dbReference type="EMBL" id="UAUE01000028">
    <property type="protein sequence ID" value="SPZ01546.1"/>
    <property type="molecule type" value="Genomic_DNA"/>
</dbReference>
<dbReference type="AlphaFoldDB" id="A0A2X2C772"/>
<reference evidence="1 2" key="1">
    <citation type="submission" date="2018-06" db="EMBL/GenBank/DDBJ databases">
        <authorList>
            <consortium name="Pathogen Informatics"/>
            <person name="Doyle S."/>
        </authorList>
    </citation>
    <scope>NUCLEOTIDE SEQUENCE [LARGE SCALE GENOMIC DNA]</scope>
    <source>
        <strain evidence="1 2">NCTC10975</strain>
    </source>
</reference>
<gene>
    <name evidence="1" type="ORF">NCTC10975_04194</name>
</gene>
<name>A0A2X2C772_PROMI</name>
<sequence length="64" mass="7133">MKNNELALLLDSPIMDICKLESLLTIWLEAEDNQDVANMISISLDYTKNVRDALSHAVGSENNV</sequence>